<evidence type="ECO:0000259" key="17">
    <source>
        <dbReference type="PROSITE" id="PS51184"/>
    </source>
</evidence>
<evidence type="ECO:0000256" key="14">
    <source>
        <dbReference type="ARBA" id="ARBA00049324"/>
    </source>
</evidence>
<dbReference type="EMBL" id="AFYH01021003">
    <property type="status" value="NOT_ANNOTATED_CDS"/>
    <property type="molecule type" value="Genomic_DNA"/>
</dbReference>
<evidence type="ECO:0000256" key="4">
    <source>
        <dbReference type="ARBA" id="ARBA00022723"/>
    </source>
</evidence>
<dbReference type="Gene3D" id="2.60.120.650">
    <property type="entry name" value="Cupin"/>
    <property type="match status" value="1"/>
</dbReference>
<dbReference type="FunCoup" id="H3BDR0">
    <property type="interactions" value="1970"/>
</dbReference>
<dbReference type="PANTHER" id="PTHR13096">
    <property type="entry name" value="MINA53 MYC INDUCED NUCLEAR ANTIGEN"/>
    <property type="match status" value="1"/>
</dbReference>
<proteinExistence type="inferred from homology"/>
<dbReference type="InterPro" id="IPR039994">
    <property type="entry name" value="NO66-like"/>
</dbReference>
<dbReference type="Pfam" id="PF21233">
    <property type="entry name" value="WHD_RIOX1"/>
    <property type="match status" value="1"/>
</dbReference>
<dbReference type="GeneTree" id="ENSGT00390000000083"/>
<evidence type="ECO:0000256" key="10">
    <source>
        <dbReference type="ARBA" id="ARBA00023163"/>
    </source>
</evidence>
<dbReference type="EMBL" id="AFYH01021001">
    <property type="status" value="NOT_ANNOTATED_CDS"/>
    <property type="molecule type" value="Genomic_DNA"/>
</dbReference>
<comment type="catalytic activity">
    <reaction evidence="13">
        <text>N(6),N(6)-dimethyl-L-lysyl(36)-[histone H3] + 2 2-oxoglutarate + 2 O2 = L-lysyl(36)-[histone H3] + 2 formaldehyde + 2 succinate + 2 CO2</text>
        <dbReference type="Rhea" id="RHEA:42032"/>
        <dbReference type="Rhea" id="RHEA-COMP:9785"/>
        <dbReference type="Rhea" id="RHEA-COMP:9787"/>
        <dbReference type="ChEBI" id="CHEBI:15379"/>
        <dbReference type="ChEBI" id="CHEBI:16526"/>
        <dbReference type="ChEBI" id="CHEBI:16810"/>
        <dbReference type="ChEBI" id="CHEBI:16842"/>
        <dbReference type="ChEBI" id="CHEBI:29969"/>
        <dbReference type="ChEBI" id="CHEBI:30031"/>
        <dbReference type="ChEBI" id="CHEBI:61976"/>
        <dbReference type="EC" id="1.14.11.27"/>
    </reaction>
    <physiologicalReaction direction="left-to-right" evidence="13">
        <dbReference type="Rhea" id="RHEA:42033"/>
    </physiologicalReaction>
</comment>
<dbReference type="GO" id="GO:0140680">
    <property type="term" value="F:histone H3K36me/H3K36me2 demethylase activity"/>
    <property type="evidence" value="ECO:0007669"/>
    <property type="project" value="UniProtKB-EC"/>
</dbReference>
<evidence type="ECO:0000256" key="1">
    <source>
        <dbReference type="ARBA" id="ARBA00004123"/>
    </source>
</evidence>
<dbReference type="OMA" id="YLEYMGV"/>
<evidence type="ECO:0000256" key="5">
    <source>
        <dbReference type="ARBA" id="ARBA00022853"/>
    </source>
</evidence>
<dbReference type="PANTHER" id="PTHR13096:SF8">
    <property type="entry name" value="RIBOSOMAL OXYGENASE 1"/>
    <property type="match status" value="1"/>
</dbReference>
<gene>
    <name evidence="18" type="primary">RIOX1</name>
</gene>
<keyword evidence="4 15" id="KW-0479">Metal-binding</keyword>
<keyword evidence="11 15" id="KW-0539">Nucleus</keyword>
<dbReference type="Gene3D" id="1.10.10.1500">
    <property type="entry name" value="JmjC domain-containing ribosomal oxygenase (ROX), dimer domain"/>
    <property type="match status" value="1"/>
</dbReference>
<dbReference type="InterPro" id="IPR003347">
    <property type="entry name" value="JmjC_dom"/>
</dbReference>
<evidence type="ECO:0000256" key="2">
    <source>
        <dbReference type="ARBA" id="ARBA00010309"/>
    </source>
</evidence>
<dbReference type="EMBL" id="AFYH01021000">
    <property type="status" value="NOT_ANNOTATED_CDS"/>
    <property type="molecule type" value="Genomic_DNA"/>
</dbReference>
<keyword evidence="7 15" id="KW-0560">Oxidoreductase</keyword>
<dbReference type="Bgee" id="ENSLACG00000017609">
    <property type="expression patterns" value="Expressed in chordate pharynx and 6 other cell types or tissues"/>
</dbReference>
<comment type="cofactor">
    <cofactor evidence="15">
        <name>Fe(2+)</name>
        <dbReference type="ChEBI" id="CHEBI:29033"/>
    </cofactor>
    <text evidence="15">Binds 1 Fe(2+) ion per subunit.</text>
</comment>
<dbReference type="GO" id="GO:0005506">
    <property type="term" value="F:iron ion binding"/>
    <property type="evidence" value="ECO:0007669"/>
    <property type="project" value="UniProtKB-UniRule"/>
</dbReference>
<dbReference type="PROSITE" id="PS51184">
    <property type="entry name" value="JMJC"/>
    <property type="match status" value="1"/>
</dbReference>
<dbReference type="FunFam" id="2.60.120.650:FF:000013">
    <property type="entry name" value="Ribosomal oxygenase 1"/>
    <property type="match status" value="1"/>
</dbReference>
<dbReference type="EMBL" id="AFYH01020999">
    <property type="status" value="NOT_ANNOTATED_CDS"/>
    <property type="molecule type" value="Genomic_DNA"/>
</dbReference>
<dbReference type="AlphaFoldDB" id="H3BDR0"/>
<comment type="function">
    <text evidence="15">Oxygenase that can act as both a histone lysine demethylase and a ribosomal histidine hydroxylase.</text>
</comment>
<dbReference type="EC" id="1.14.11.-" evidence="15"/>
<sequence>MDLRIASAFAVYAALPKEKPAEARGNGLSEVSRKREGWKKPLQSSKRNRRIKKGKQLKATEKLQIGDCILPKPYKKARAEGGQLKHTVCGKEDSSAENTVKERASRRVGEEKRQKQRVSEIPVVKTKVASRLELAQPVVQVLSEIADPWVGSSLEKLLQDLGKIPNSKDRAASLFKWLIAPLSPTMFFSEIWERKTALVRRSNPEYYKGLFSTAEFDQILKENEVQFGVNLDVTSYANGQRETHNPPGRALPLIVWDFYKNGCSLRMLNPQAFSVTVWNVLSILQEHFGSMAGANIYLTPPGTQGFAPHYDDIEAFVIQLEGKKHWRVYSPRAKDETLPQFSSCNFNQEEIGKPVLETVLEAGDLLYFPRGFIHQGDCLPDAHSLHITVSSYQKNCWGNLLQEIIPAALQIALEEDVEFRQGLPLDYLDYMGVQNLDKNDPRRSTFTKKACRLMKKLVKYAPIDAAVDQRAKCFLHDCLPPLLTKVEKAQSVHGVPVRWKDNDAENVAVQIEGKTRVRLLRHNIARLCTEEGNLVFYHTVENSRVYHKGEPKYLEIDPEFTDGVEFLIHSYPNYVSVHSLPCETENDKISLALILFEKGLLVTEKPLIPVQP</sequence>
<dbReference type="STRING" id="7897.ENSLACP00000020031"/>
<keyword evidence="19" id="KW-1185">Reference proteome</keyword>
<comment type="similarity">
    <text evidence="2">Belongs to the ROX family. NO66 subfamily.</text>
</comment>
<dbReference type="GO" id="GO:0005730">
    <property type="term" value="C:nucleolus"/>
    <property type="evidence" value="ECO:0007669"/>
    <property type="project" value="TreeGrafter"/>
</dbReference>
<dbReference type="InterPro" id="IPR049043">
    <property type="entry name" value="WHD_RIOX1"/>
</dbReference>
<comment type="subcellular location">
    <subcellularLocation>
        <location evidence="1 15">Nucleus</location>
    </subcellularLocation>
</comment>
<keyword evidence="6 15" id="KW-0223">Dioxygenase</keyword>
<protein>
    <recommendedName>
        <fullName evidence="15">Bifunctional lysine-specific demethylase and histidyl-hydroxylase</fullName>
        <ecNumber evidence="15">1.14.11.-</ecNumber>
    </recommendedName>
</protein>
<reference evidence="18" key="2">
    <citation type="submission" date="2025-08" db="UniProtKB">
        <authorList>
            <consortium name="Ensembl"/>
        </authorList>
    </citation>
    <scope>IDENTIFICATION</scope>
</reference>
<dbReference type="Proteomes" id="UP000008672">
    <property type="component" value="Unassembled WGS sequence"/>
</dbReference>
<feature type="domain" description="JmjC" evidence="17">
    <location>
        <begin position="263"/>
        <end position="408"/>
    </location>
</feature>
<keyword evidence="10 15" id="KW-0804">Transcription</keyword>
<reference evidence="18" key="3">
    <citation type="submission" date="2025-09" db="UniProtKB">
        <authorList>
            <consortium name="Ensembl"/>
        </authorList>
    </citation>
    <scope>IDENTIFICATION</scope>
</reference>
<evidence type="ECO:0000256" key="11">
    <source>
        <dbReference type="ARBA" id="ARBA00023242"/>
    </source>
</evidence>
<dbReference type="EMBL" id="AFYH01021004">
    <property type="status" value="NOT_ANNOTATED_CDS"/>
    <property type="molecule type" value="Genomic_DNA"/>
</dbReference>
<reference evidence="19" key="1">
    <citation type="submission" date="2011-08" db="EMBL/GenBank/DDBJ databases">
        <title>The draft genome of Latimeria chalumnae.</title>
        <authorList>
            <person name="Di Palma F."/>
            <person name="Alfoldi J."/>
            <person name="Johnson J."/>
            <person name="Berlin A."/>
            <person name="Gnerre S."/>
            <person name="Jaffe D."/>
            <person name="MacCallum I."/>
            <person name="Young S."/>
            <person name="Walker B.J."/>
            <person name="Lander E."/>
            <person name="Lindblad-Toh K."/>
        </authorList>
    </citation>
    <scope>NUCLEOTIDE SEQUENCE [LARGE SCALE GENOMIC DNA]</scope>
    <source>
        <strain evidence="19">Wild caught</strain>
    </source>
</reference>
<evidence type="ECO:0000313" key="19">
    <source>
        <dbReference type="Proteomes" id="UP000008672"/>
    </source>
</evidence>
<dbReference type="eggNOG" id="KOG3706">
    <property type="taxonomic scope" value="Eukaryota"/>
</dbReference>
<accession>H3BDR0</accession>
<evidence type="ECO:0000313" key="18">
    <source>
        <dbReference type="Ensembl" id="ENSLACP00000020031.1"/>
    </source>
</evidence>
<evidence type="ECO:0000256" key="13">
    <source>
        <dbReference type="ARBA" id="ARBA00048301"/>
    </source>
</evidence>
<evidence type="ECO:0000256" key="6">
    <source>
        <dbReference type="ARBA" id="ARBA00022964"/>
    </source>
</evidence>
<evidence type="ECO:0000256" key="3">
    <source>
        <dbReference type="ARBA" id="ARBA00022491"/>
    </source>
</evidence>
<evidence type="ECO:0000256" key="8">
    <source>
        <dbReference type="ARBA" id="ARBA00023004"/>
    </source>
</evidence>
<keyword evidence="3" id="KW-0678">Repressor</keyword>
<evidence type="ECO:0000256" key="9">
    <source>
        <dbReference type="ARBA" id="ARBA00023015"/>
    </source>
</evidence>
<dbReference type="EMBL" id="AFYH01020998">
    <property type="status" value="NOT_ANNOTATED_CDS"/>
    <property type="molecule type" value="Genomic_DNA"/>
</dbReference>
<dbReference type="SUPFAM" id="SSF51197">
    <property type="entry name" value="Clavaminate synthase-like"/>
    <property type="match status" value="1"/>
</dbReference>
<name>H3BDR0_LATCH</name>
<dbReference type="Ensembl" id="ENSLACT00000020169.1">
    <property type="protein sequence ID" value="ENSLACP00000020031.1"/>
    <property type="gene ID" value="ENSLACG00000017609.1"/>
</dbReference>
<evidence type="ECO:0000256" key="16">
    <source>
        <dbReference type="SAM" id="MobiDB-lite"/>
    </source>
</evidence>
<feature type="compositionally biased region" description="Basic residues" evidence="16">
    <location>
        <begin position="46"/>
        <end position="56"/>
    </location>
</feature>
<dbReference type="InParanoid" id="H3BDR0"/>
<dbReference type="FunFam" id="3.90.930.40:FF:000001">
    <property type="entry name" value="ribosomal oxygenase 1 isoform X1"/>
    <property type="match status" value="1"/>
</dbReference>
<keyword evidence="5" id="KW-0156">Chromatin regulator</keyword>
<keyword evidence="9 15" id="KW-0805">Transcription regulation</keyword>
<keyword evidence="8 15" id="KW-0408">Iron</keyword>
<feature type="region of interest" description="Disordered" evidence="16">
    <location>
        <begin position="90"/>
        <end position="113"/>
    </location>
</feature>
<dbReference type="GO" id="GO:0032453">
    <property type="term" value="F:histone H3K4 demethylase activity"/>
    <property type="evidence" value="ECO:0007669"/>
    <property type="project" value="TreeGrafter"/>
</dbReference>
<dbReference type="GO" id="GO:0036139">
    <property type="term" value="F:peptidyl-histidine dioxygenase activity"/>
    <property type="evidence" value="ECO:0007669"/>
    <property type="project" value="UniProtKB-EC"/>
</dbReference>
<dbReference type="Pfam" id="PF08007">
    <property type="entry name" value="JmjC_2"/>
    <property type="match status" value="1"/>
</dbReference>
<evidence type="ECO:0000256" key="15">
    <source>
        <dbReference type="RuleBase" id="RU366061"/>
    </source>
</evidence>
<dbReference type="EMBL" id="AFYH01021002">
    <property type="status" value="NOT_ANNOTATED_CDS"/>
    <property type="molecule type" value="Genomic_DNA"/>
</dbReference>
<evidence type="ECO:0000256" key="7">
    <source>
        <dbReference type="ARBA" id="ARBA00023002"/>
    </source>
</evidence>
<comment type="catalytic activity">
    <reaction evidence="12">
        <text>L-histidyl-[protein] + 2-oxoglutarate + O2 = (3S)-3-hydroxy-L-histidyl-[protein] + succinate + CO2</text>
        <dbReference type="Rhea" id="RHEA:54256"/>
        <dbReference type="Rhea" id="RHEA-COMP:9745"/>
        <dbReference type="Rhea" id="RHEA-COMP:13840"/>
        <dbReference type="ChEBI" id="CHEBI:15379"/>
        <dbReference type="ChEBI" id="CHEBI:16526"/>
        <dbReference type="ChEBI" id="CHEBI:16810"/>
        <dbReference type="ChEBI" id="CHEBI:29979"/>
        <dbReference type="ChEBI" id="CHEBI:30031"/>
        <dbReference type="ChEBI" id="CHEBI:138021"/>
        <dbReference type="EC" id="1.14.11.79"/>
    </reaction>
    <physiologicalReaction direction="left-to-right" evidence="12">
        <dbReference type="Rhea" id="RHEA:54257"/>
    </physiologicalReaction>
</comment>
<dbReference type="HOGENOM" id="CLU_013645_4_1_1"/>
<dbReference type="Gene3D" id="3.90.930.40">
    <property type="match status" value="1"/>
</dbReference>
<feature type="region of interest" description="Disordered" evidence="16">
    <location>
        <begin position="20"/>
        <end position="56"/>
    </location>
</feature>
<organism evidence="18 19">
    <name type="scientific">Latimeria chalumnae</name>
    <name type="common">Coelacanth</name>
    <dbReference type="NCBI Taxonomy" id="7897"/>
    <lineage>
        <taxon>Eukaryota</taxon>
        <taxon>Metazoa</taxon>
        <taxon>Chordata</taxon>
        <taxon>Craniata</taxon>
        <taxon>Vertebrata</taxon>
        <taxon>Euteleostomi</taxon>
        <taxon>Coelacanthiformes</taxon>
        <taxon>Coelacanthidae</taxon>
        <taxon>Latimeria</taxon>
    </lineage>
</organism>
<evidence type="ECO:0000256" key="12">
    <source>
        <dbReference type="ARBA" id="ARBA00048149"/>
    </source>
</evidence>
<dbReference type="FunFam" id="1.10.10.1500:FF:000001">
    <property type="entry name" value="ribosomal oxygenase 1 isoform X1"/>
    <property type="match status" value="1"/>
</dbReference>
<comment type="catalytic activity">
    <reaction evidence="14">
        <text>N(6)-methyl-L-lysyl-[protein] + 2-oxoglutarate + O2 = L-lysyl-[protein] + formaldehyde + succinate + CO2</text>
        <dbReference type="Rhea" id="RHEA:60924"/>
        <dbReference type="Rhea" id="RHEA-COMP:9752"/>
        <dbReference type="Rhea" id="RHEA-COMP:13053"/>
        <dbReference type="ChEBI" id="CHEBI:15379"/>
        <dbReference type="ChEBI" id="CHEBI:16526"/>
        <dbReference type="ChEBI" id="CHEBI:16810"/>
        <dbReference type="ChEBI" id="CHEBI:16842"/>
        <dbReference type="ChEBI" id="CHEBI:29969"/>
        <dbReference type="ChEBI" id="CHEBI:30031"/>
        <dbReference type="ChEBI" id="CHEBI:61929"/>
    </reaction>
    <physiologicalReaction direction="left-to-right" evidence="14">
        <dbReference type="Rhea" id="RHEA:60925"/>
    </physiologicalReaction>
</comment>